<proteinExistence type="predicted"/>
<name>A0A2P2EBV0_9PROT</name>
<dbReference type="AlphaFoldDB" id="A0A2P2EBV0"/>
<feature type="region of interest" description="Disordered" evidence="1">
    <location>
        <begin position="41"/>
        <end position="63"/>
    </location>
</feature>
<reference evidence="2" key="1">
    <citation type="journal article" date="2018" name="Genome Announc.">
        <title>Draft Genome Sequence of "Candidatus Phycosocius bacilliformis," an Alphaproteobacterial Ectosymbiont of the Hydrocarbon-Producing Green Alga Botryococcus braunii.</title>
        <authorList>
            <person name="Tanabe Y."/>
            <person name="Yamaguchi H."/>
            <person name="Watanabe M.M."/>
        </authorList>
    </citation>
    <scope>NUCLEOTIDE SEQUENCE [LARGE SCALE GENOMIC DNA]</scope>
    <source>
        <strain evidence="2">BOTRYCO-2</strain>
    </source>
</reference>
<dbReference type="Proteomes" id="UP000245086">
    <property type="component" value="Unassembled WGS sequence"/>
</dbReference>
<evidence type="ECO:0000313" key="3">
    <source>
        <dbReference type="Proteomes" id="UP000245086"/>
    </source>
</evidence>
<evidence type="ECO:0000256" key="1">
    <source>
        <dbReference type="SAM" id="MobiDB-lite"/>
    </source>
</evidence>
<gene>
    <name evidence="2" type="ORF">PbB2_02228</name>
</gene>
<evidence type="ECO:0000313" key="2">
    <source>
        <dbReference type="EMBL" id="GBF58542.1"/>
    </source>
</evidence>
<sequence>MVDPPIGNRRGKVDLDLRITLIGQKKRPHPDWMRPFEAASWGEETPDQAIDGVRSGGALHDVS</sequence>
<dbReference type="EMBL" id="BFBR01000006">
    <property type="protein sequence ID" value="GBF58542.1"/>
    <property type="molecule type" value="Genomic_DNA"/>
</dbReference>
<organism evidence="2 3">
    <name type="scientific">Candidatus Phycosocius bacilliformis</name>
    <dbReference type="NCBI Taxonomy" id="1445552"/>
    <lineage>
        <taxon>Bacteria</taxon>
        <taxon>Pseudomonadati</taxon>
        <taxon>Pseudomonadota</taxon>
        <taxon>Alphaproteobacteria</taxon>
        <taxon>Caulobacterales</taxon>
        <taxon>Caulobacterales incertae sedis</taxon>
        <taxon>Candidatus Phycosocius</taxon>
    </lineage>
</organism>
<accession>A0A2P2EBV0</accession>
<protein>
    <submittedName>
        <fullName evidence="2">Uncharacterized protein</fullName>
    </submittedName>
</protein>
<keyword evidence="3" id="KW-1185">Reference proteome</keyword>
<comment type="caution">
    <text evidence="2">The sequence shown here is derived from an EMBL/GenBank/DDBJ whole genome shotgun (WGS) entry which is preliminary data.</text>
</comment>